<keyword evidence="4" id="KW-1185">Reference proteome</keyword>
<dbReference type="SUPFAM" id="SSF81383">
    <property type="entry name" value="F-box domain"/>
    <property type="match status" value="1"/>
</dbReference>
<dbReference type="InterPro" id="IPR032675">
    <property type="entry name" value="LRR_dom_sf"/>
</dbReference>
<evidence type="ECO:0000256" key="1">
    <source>
        <dbReference type="SAM" id="Coils"/>
    </source>
</evidence>
<dbReference type="Gene3D" id="1.20.1280.50">
    <property type="match status" value="1"/>
</dbReference>
<dbReference type="Pfam" id="PF12937">
    <property type="entry name" value="F-box-like"/>
    <property type="match status" value="1"/>
</dbReference>
<evidence type="ECO:0000313" key="3">
    <source>
        <dbReference type="EMBL" id="KAF9529344.1"/>
    </source>
</evidence>
<gene>
    <name evidence="3" type="ORF">CPB83DRAFT_852507</name>
</gene>
<dbReference type="PROSITE" id="PS50181">
    <property type="entry name" value="FBOX"/>
    <property type="match status" value="1"/>
</dbReference>
<dbReference type="EMBL" id="MU157846">
    <property type="protein sequence ID" value="KAF9529344.1"/>
    <property type="molecule type" value="Genomic_DNA"/>
</dbReference>
<dbReference type="AlphaFoldDB" id="A0A9P6EIL4"/>
<evidence type="ECO:0000313" key="4">
    <source>
        <dbReference type="Proteomes" id="UP000807306"/>
    </source>
</evidence>
<dbReference type="Proteomes" id="UP000807306">
    <property type="component" value="Unassembled WGS sequence"/>
</dbReference>
<dbReference type="InterPro" id="IPR001810">
    <property type="entry name" value="F-box_dom"/>
</dbReference>
<feature type="coiled-coil region" evidence="1">
    <location>
        <begin position="22"/>
        <end position="56"/>
    </location>
</feature>
<dbReference type="OrthoDB" id="3270987at2759"/>
<dbReference type="PANTHER" id="PTHR38926">
    <property type="entry name" value="F-BOX DOMAIN CONTAINING PROTEIN, EXPRESSED"/>
    <property type="match status" value="1"/>
</dbReference>
<accession>A0A9P6EIL4</accession>
<dbReference type="Gene3D" id="3.80.10.10">
    <property type="entry name" value="Ribonuclease Inhibitor"/>
    <property type="match status" value="1"/>
</dbReference>
<organism evidence="3 4">
    <name type="scientific">Crepidotus variabilis</name>
    <dbReference type="NCBI Taxonomy" id="179855"/>
    <lineage>
        <taxon>Eukaryota</taxon>
        <taxon>Fungi</taxon>
        <taxon>Dikarya</taxon>
        <taxon>Basidiomycota</taxon>
        <taxon>Agaricomycotina</taxon>
        <taxon>Agaricomycetes</taxon>
        <taxon>Agaricomycetidae</taxon>
        <taxon>Agaricales</taxon>
        <taxon>Agaricineae</taxon>
        <taxon>Crepidotaceae</taxon>
        <taxon>Crepidotus</taxon>
    </lineage>
</organism>
<sequence length="505" mass="57975">MDNISLLLHLEARNEAPTAEEKRSMEQERLILKNKIKDIDDEIIQLQLRRVAHERQHQRYIAVLSPLRHFPNEILGEIFTQSSLFDNRYRIVLNISHVCRSWREAVLDIPTLWTDIVIASRPQQFSPPGAVDSATTLAQLDHHIKYAHVKPMSLTIEETPKSLLTPVLRRTFRVTDDHLSVLPQWEHISIFTSRVDDLRLILDYYKLPGTDPTTLTSFAMTSPTVDVSPDDGEALISLLDFAPFTALCNLTCAVRDPFFLDRVMVEWDILTSLTLYAEMTSENYLEQLSHCPALTSLRILVEDGDAGLINGDSITLKNLCKLHVSSTSHPITLIERLSCPNLDSLTLDFTSNNAMEDAFAHFLEKMTDQRLRYLHCCGQLFFRHIEYESPSFPTLAILKLDKHHVNWNDLNIFDYLTPSNNRDNYPSLERLEIIDYPSLSSFEIDSCADMIRSRLEAGTNQDGRNPPSQVLRSVIIKARDNKNKQEEPLMSLHRFYEQGILEGMF</sequence>
<name>A0A9P6EIL4_9AGAR</name>
<evidence type="ECO:0000259" key="2">
    <source>
        <dbReference type="PROSITE" id="PS50181"/>
    </source>
</evidence>
<feature type="domain" description="F-box" evidence="2">
    <location>
        <begin position="64"/>
        <end position="116"/>
    </location>
</feature>
<reference evidence="3" key="1">
    <citation type="submission" date="2020-11" db="EMBL/GenBank/DDBJ databases">
        <authorList>
            <consortium name="DOE Joint Genome Institute"/>
            <person name="Ahrendt S."/>
            <person name="Riley R."/>
            <person name="Andreopoulos W."/>
            <person name="Labutti K."/>
            <person name="Pangilinan J."/>
            <person name="Ruiz-Duenas F.J."/>
            <person name="Barrasa J.M."/>
            <person name="Sanchez-Garcia M."/>
            <person name="Camarero S."/>
            <person name="Miyauchi S."/>
            <person name="Serrano A."/>
            <person name="Linde D."/>
            <person name="Babiker R."/>
            <person name="Drula E."/>
            <person name="Ayuso-Fernandez I."/>
            <person name="Pacheco R."/>
            <person name="Padilla G."/>
            <person name="Ferreira P."/>
            <person name="Barriuso J."/>
            <person name="Kellner H."/>
            <person name="Castanera R."/>
            <person name="Alfaro M."/>
            <person name="Ramirez L."/>
            <person name="Pisabarro A.G."/>
            <person name="Kuo A."/>
            <person name="Tritt A."/>
            <person name="Lipzen A."/>
            <person name="He G."/>
            <person name="Yan M."/>
            <person name="Ng V."/>
            <person name="Cullen D."/>
            <person name="Martin F."/>
            <person name="Rosso M.-N."/>
            <person name="Henrissat B."/>
            <person name="Hibbett D."/>
            <person name="Martinez A.T."/>
            <person name="Grigoriev I.V."/>
        </authorList>
    </citation>
    <scope>NUCLEOTIDE SEQUENCE</scope>
    <source>
        <strain evidence="3">CBS 506.95</strain>
    </source>
</reference>
<keyword evidence="1" id="KW-0175">Coiled coil</keyword>
<dbReference type="InterPro" id="IPR036047">
    <property type="entry name" value="F-box-like_dom_sf"/>
</dbReference>
<comment type="caution">
    <text evidence="3">The sequence shown here is derived from an EMBL/GenBank/DDBJ whole genome shotgun (WGS) entry which is preliminary data.</text>
</comment>
<dbReference type="PANTHER" id="PTHR38926:SF5">
    <property type="entry name" value="F-BOX AND LEUCINE-RICH REPEAT PROTEIN 6"/>
    <property type="match status" value="1"/>
</dbReference>
<protein>
    <recommendedName>
        <fullName evidence="2">F-box domain-containing protein</fullName>
    </recommendedName>
</protein>
<proteinExistence type="predicted"/>